<feature type="region of interest" description="Disordered" evidence="4">
    <location>
        <begin position="1"/>
        <end position="71"/>
    </location>
</feature>
<dbReference type="SMART" id="SM00320">
    <property type="entry name" value="WD40"/>
    <property type="match status" value="10"/>
</dbReference>
<dbReference type="InterPro" id="IPR020472">
    <property type="entry name" value="WD40_PAC1"/>
</dbReference>
<accession>A0ABY6UB65</accession>
<comment type="caution">
    <text evidence="6">The sequence shown here is derived from an EMBL/GenBank/DDBJ whole genome shotgun (WGS) entry which is preliminary data.</text>
</comment>
<proteinExistence type="predicted"/>
<name>A0ABY6UB65_BIOOC</name>
<evidence type="ECO:0000259" key="5">
    <source>
        <dbReference type="PROSITE" id="PS50837"/>
    </source>
</evidence>
<evidence type="ECO:0000256" key="4">
    <source>
        <dbReference type="SAM" id="MobiDB-lite"/>
    </source>
</evidence>
<dbReference type="PRINTS" id="PR00320">
    <property type="entry name" value="GPROTEINBRPT"/>
</dbReference>
<dbReference type="Pfam" id="PF24883">
    <property type="entry name" value="NPHP3_N"/>
    <property type="match status" value="1"/>
</dbReference>
<feature type="repeat" description="WD" evidence="3">
    <location>
        <begin position="1267"/>
        <end position="1308"/>
    </location>
</feature>
<dbReference type="InterPro" id="IPR007111">
    <property type="entry name" value="NACHT_NTPase"/>
</dbReference>
<feature type="repeat" description="WD" evidence="3">
    <location>
        <begin position="974"/>
        <end position="1015"/>
    </location>
</feature>
<evidence type="ECO:0000313" key="6">
    <source>
        <dbReference type="EMBL" id="VUC27847.1"/>
    </source>
</evidence>
<dbReference type="PROSITE" id="PS00678">
    <property type="entry name" value="WD_REPEATS_1"/>
    <property type="match status" value="2"/>
</dbReference>
<dbReference type="SUPFAM" id="SSF52540">
    <property type="entry name" value="P-loop containing nucleoside triphosphate hydrolases"/>
    <property type="match status" value="1"/>
</dbReference>
<feature type="repeat" description="WD" evidence="3">
    <location>
        <begin position="1099"/>
        <end position="1140"/>
    </location>
</feature>
<dbReference type="PANTHER" id="PTHR44019">
    <property type="entry name" value="WD REPEAT-CONTAINING PROTEIN 55"/>
    <property type="match status" value="1"/>
</dbReference>
<dbReference type="PANTHER" id="PTHR44019:SF8">
    <property type="entry name" value="POC1 CENTRIOLAR PROTEIN HOMOLOG"/>
    <property type="match status" value="1"/>
</dbReference>
<dbReference type="InterPro" id="IPR011047">
    <property type="entry name" value="Quinoprotein_ADH-like_sf"/>
</dbReference>
<dbReference type="InterPro" id="IPR036322">
    <property type="entry name" value="WD40_repeat_dom_sf"/>
</dbReference>
<feature type="repeat" description="WD" evidence="3">
    <location>
        <begin position="1057"/>
        <end position="1098"/>
    </location>
</feature>
<dbReference type="Pfam" id="PF00400">
    <property type="entry name" value="WD40"/>
    <property type="match status" value="7"/>
</dbReference>
<protein>
    <recommendedName>
        <fullName evidence="5">NACHT domain-containing protein</fullName>
    </recommendedName>
</protein>
<evidence type="ECO:0000313" key="7">
    <source>
        <dbReference type="Proteomes" id="UP000766486"/>
    </source>
</evidence>
<dbReference type="InterPro" id="IPR015943">
    <property type="entry name" value="WD40/YVTN_repeat-like_dom_sf"/>
</dbReference>
<dbReference type="PROSITE" id="PS50082">
    <property type="entry name" value="WD_REPEATS_2"/>
    <property type="match status" value="7"/>
</dbReference>
<keyword evidence="7" id="KW-1185">Reference proteome</keyword>
<evidence type="ECO:0000256" key="3">
    <source>
        <dbReference type="PROSITE-ProRule" id="PRU00221"/>
    </source>
</evidence>
<dbReference type="SUPFAM" id="SSF50978">
    <property type="entry name" value="WD40 repeat-like"/>
    <property type="match status" value="1"/>
</dbReference>
<dbReference type="InterPro" id="IPR019775">
    <property type="entry name" value="WD40_repeat_CS"/>
</dbReference>
<feature type="repeat" description="WD" evidence="3">
    <location>
        <begin position="1141"/>
        <end position="1182"/>
    </location>
</feature>
<dbReference type="PROSITE" id="PS50294">
    <property type="entry name" value="WD_REPEATS_REGION"/>
    <property type="match status" value="5"/>
</dbReference>
<keyword evidence="1 3" id="KW-0853">WD repeat</keyword>
<dbReference type="Gene3D" id="2.130.10.10">
    <property type="entry name" value="YVTN repeat-like/Quinoprotein amine dehydrogenase"/>
    <property type="match status" value="4"/>
</dbReference>
<feature type="region of interest" description="Disordered" evidence="4">
    <location>
        <begin position="83"/>
        <end position="106"/>
    </location>
</feature>
<organism evidence="6 7">
    <name type="scientific">Bionectria ochroleuca</name>
    <name type="common">Gliocladium roseum</name>
    <dbReference type="NCBI Taxonomy" id="29856"/>
    <lineage>
        <taxon>Eukaryota</taxon>
        <taxon>Fungi</taxon>
        <taxon>Dikarya</taxon>
        <taxon>Ascomycota</taxon>
        <taxon>Pezizomycotina</taxon>
        <taxon>Sordariomycetes</taxon>
        <taxon>Hypocreomycetidae</taxon>
        <taxon>Hypocreales</taxon>
        <taxon>Bionectriaceae</taxon>
        <taxon>Clonostachys</taxon>
    </lineage>
</organism>
<sequence length="1630" mass="181617">MGTVKSFLGKRKRSAKKRGLLGKSGGASERDGQSSEETVIPPAQAARLADTRTPAGIPAGHPSSNATVTSSEDHMADIFTGEETSASAEDRGPSASNGGTATAPKSLWDQALDRLRTSEADPNIIAAVLKFAEQPAGRDSGSVKDSVKHIKRLMEKRIADIETNQKKRAWKIRINKTTYSVRDFVVNTVAVLNKFVSVGGVAVSFDPVHAALPWAAVRFVLINLTAQSKLSSEITLGLAKVTTLVSQCIIYQTLYSASESSMESHDVLRDLKETIVDVYVQSLLFLGFAVQKAKGTHSMAVVKLRDLETHIQNLLDIGEKISRAAENCERVSNHQNRRSVSKLLQLAKDSHSALQAQRAILLDIRKYTLLSTLRHAKGAAYDSHANENDPGCHPDTRVELLEQIQQWVDSDDGEPIFWLQGMAGTGKSTIARTVARDLDESGELGANFFFKRGEGDRSRGAYFFTTISQQLCQRVPSFAEHVQDAIEADPNITDKSMFLQFKELIMQPLKRLSQRENSKSRMTVVVDALDECDLEEDAKHIIELLAKIQNLPGFNLKFFLTSRPEYHIRLGFNKLEVRSHKDVALHTIPEPVVEHDLSVYLVHQLALIRHDYNRMAAEELRLPEDWPPTDEIQKLVNMAVPLFIFAATLCRLLADMAPSNPADELTKILMRPAGTSDEKLTATYCPVLERLVTAKHGSRLPNRQKADVVSRFKKIVGSLILLAEPLSITSLARLLGASRSAVDGIVSSLHSVLRVPRDLNSAVKIFHLSFREFLVDRDGDVPEDFWIDEEKTNEKLGIKCLELLSSDNRLRYDICDLRELAKPKSTVSQEKLDSSLPREAQYACLYWIHHLKEGRAILRDEGQPHMFLRTHFLHWLEALSLMGRLRESIRLTQELQTLVDPNEGIEIMEFLHDAHRFILRFYAIGDQAPLQFYSSALLFAPQRSVIKTTFQRHITWIKQKPITEYDWDPCLQTLESYDASVDIVAFSRDDRSVTSGSAYFPVNIWDTTTGELRHTYDGDRMVESMTFSGDGQLAAFDDGLKVTVLEVATGTVQRTFDNEHTADVETIAFSADDTSMVFGSDDSTVQIWDLATGTLRRSLEAHTGEVTSVACAHNGKLIASGDVDGKVNLWDASTGELQRTLEGRSSNVCEVIFSPDSKLLASKSTNGSIEVLDVESGTLHAPHLGMKGSWRPSMAFSSDGKFLAWGEGKAVVIRSVESGEIHQTFQGHSDNVKHVAYSTSGGLLASASEDDTVKIWDTKIRSSQQRPDSHSDQVCSMEISPDSRLLASGSSDKSVKVWDAASGKLKYTLEGHTRRVSSLLFSPDSTLIASGSNFDSLKLWDTETGNLKQKFEGASIYRVAFSPDSQFFATSMNSSTVMVYDIGNGKQVCFQPSHNSFGLILQFVFSPDSNLLASVDWDHTHVWDVRNRTHLYKFEGPFKELFWMGFSPDSKVLALGFEANNDIKMWDMVSGRLRQVDLGRGLDAFETAFSADGKLLEVTSWDTDEELLVRGELNYNFRTPDLSSTTTLLIRPKSIHKQSIIRAHMSTQDKKKPQPPSRMEIFKSRRYTLNEKKPWIQRDGHDLLWIPPNYRSMIYHSESDSMPVWAGDDSGNRIGIASALGGVLIIAFEP</sequence>
<feature type="compositionally biased region" description="Basic residues" evidence="4">
    <location>
        <begin position="8"/>
        <end position="20"/>
    </location>
</feature>
<dbReference type="InterPro" id="IPR001680">
    <property type="entry name" value="WD40_rpt"/>
</dbReference>
<dbReference type="Gene3D" id="3.40.50.300">
    <property type="entry name" value="P-loop containing nucleotide triphosphate hydrolases"/>
    <property type="match status" value="1"/>
</dbReference>
<feature type="repeat" description="WD" evidence="3">
    <location>
        <begin position="1309"/>
        <end position="1350"/>
    </location>
</feature>
<dbReference type="CDD" id="cd00200">
    <property type="entry name" value="WD40"/>
    <property type="match status" value="2"/>
</dbReference>
<dbReference type="InterPro" id="IPR027417">
    <property type="entry name" value="P-loop_NTPase"/>
</dbReference>
<keyword evidence="2" id="KW-0677">Repeat</keyword>
<feature type="repeat" description="WD" evidence="3">
    <location>
        <begin position="1225"/>
        <end position="1266"/>
    </location>
</feature>
<dbReference type="InterPro" id="IPR050505">
    <property type="entry name" value="WDR55/POC1"/>
</dbReference>
<feature type="domain" description="NACHT" evidence="5">
    <location>
        <begin position="415"/>
        <end position="564"/>
    </location>
</feature>
<dbReference type="InterPro" id="IPR056884">
    <property type="entry name" value="NPHP3-like_N"/>
</dbReference>
<dbReference type="EMBL" id="CABFNS010000776">
    <property type="protein sequence ID" value="VUC27847.1"/>
    <property type="molecule type" value="Genomic_DNA"/>
</dbReference>
<dbReference type="PROSITE" id="PS50837">
    <property type="entry name" value="NACHT"/>
    <property type="match status" value="1"/>
</dbReference>
<evidence type="ECO:0000256" key="2">
    <source>
        <dbReference type="ARBA" id="ARBA00022737"/>
    </source>
</evidence>
<gene>
    <name evidence="6" type="ORF">CLO192961_LOCUS221658</name>
</gene>
<reference evidence="6 7" key="1">
    <citation type="submission" date="2019-06" db="EMBL/GenBank/DDBJ databases">
        <authorList>
            <person name="Broberg M."/>
        </authorList>
    </citation>
    <scope>NUCLEOTIDE SEQUENCE [LARGE SCALE GENOMIC DNA]</scope>
</reference>
<dbReference type="SUPFAM" id="SSF50998">
    <property type="entry name" value="Quinoprotein alcohol dehydrogenase-like"/>
    <property type="match status" value="1"/>
</dbReference>
<dbReference type="Proteomes" id="UP000766486">
    <property type="component" value="Unassembled WGS sequence"/>
</dbReference>
<evidence type="ECO:0000256" key="1">
    <source>
        <dbReference type="ARBA" id="ARBA00022574"/>
    </source>
</evidence>